<keyword evidence="2" id="KW-1185">Reference proteome</keyword>
<name>A0A812EEZ1_ACAPH</name>
<dbReference type="EMBL" id="CAHIKZ030005366">
    <property type="protein sequence ID" value="CAE1323292.1"/>
    <property type="molecule type" value="Genomic_DNA"/>
</dbReference>
<proteinExistence type="predicted"/>
<organism evidence="1 2">
    <name type="scientific">Acanthosepion pharaonis</name>
    <name type="common">Pharaoh cuttlefish</name>
    <name type="synonym">Sepia pharaonis</name>
    <dbReference type="NCBI Taxonomy" id="158019"/>
    <lineage>
        <taxon>Eukaryota</taxon>
        <taxon>Metazoa</taxon>
        <taxon>Spiralia</taxon>
        <taxon>Lophotrochozoa</taxon>
        <taxon>Mollusca</taxon>
        <taxon>Cephalopoda</taxon>
        <taxon>Coleoidea</taxon>
        <taxon>Decapodiformes</taxon>
        <taxon>Sepiida</taxon>
        <taxon>Sepiina</taxon>
        <taxon>Sepiidae</taxon>
        <taxon>Acanthosepion</taxon>
    </lineage>
</organism>
<evidence type="ECO:0000313" key="2">
    <source>
        <dbReference type="Proteomes" id="UP000597762"/>
    </source>
</evidence>
<protein>
    <submittedName>
        <fullName evidence="1">Uncharacterized protein</fullName>
    </submittedName>
</protein>
<dbReference type="AlphaFoldDB" id="A0A812EEZ1"/>
<sequence length="632" mass="69781">MRESVAVLRPRSPYSRNAHYEVNARVRCSPSSAVAVLPKCALRGKCASPLQSFVRGRLLRPRRVLRPRSPYSRNAHYEVKCAVVAVLRPRSPYSRNAHYEVNARVRCSPSFAVAVLPKCALRVLRPVPRNARSSVQSFSRNAHYEVNARVRCSPSSAVAVLPKCALRGKCASPLQSFVRGRRTPEMRITSCSPSSAVAVLPKCALRGKCASPLQSFVRGRRTPEMRITSPSSAFAVLPKCALRGKCASPLQSFVRGRRTPEMRVLRSRSPYSRNAHYEVNARVRCSPSSAVAVLPKCALRGKCRCSPSSAVAVRNAKCALRGKSFFRGRRTPEMRITSPSSAVAVENAHYEVNARVRCSPSSAVAVLPKCALRGKCASPLQSFVRGRLLRPRSPYSRNAHYEVNARVRCSPSSAVAVLPKCALRKGKCASPLQSFVRGRLLRPRSPYSRNAHYEVNARVRCGRLPEIRGRRSPYSRNAHYEVNARVRCSPSSAVAVLPKCALRGKCASPLQSFVRGRRTPEMRITSPSSAVAVLSRNAHYEVNASPSPVAEIESVDPRVLRPRSPYSRNAHYEVNARVRVGRFLKCALRGKSFRCSPSAVAVLPKCALRGKCASPLQSFVRGRRTPEMRITR</sequence>
<dbReference type="Proteomes" id="UP000597762">
    <property type="component" value="Unassembled WGS sequence"/>
</dbReference>
<comment type="caution">
    <text evidence="1">The sequence shown here is derived from an EMBL/GenBank/DDBJ whole genome shotgun (WGS) entry which is preliminary data.</text>
</comment>
<evidence type="ECO:0000313" key="1">
    <source>
        <dbReference type="EMBL" id="CAE1323292.1"/>
    </source>
</evidence>
<reference evidence="1" key="1">
    <citation type="submission" date="2021-01" db="EMBL/GenBank/DDBJ databases">
        <authorList>
            <person name="Li R."/>
            <person name="Bekaert M."/>
        </authorList>
    </citation>
    <scope>NUCLEOTIDE SEQUENCE</scope>
    <source>
        <strain evidence="1">Farmed</strain>
    </source>
</reference>
<accession>A0A812EEZ1</accession>
<gene>
    <name evidence="1" type="ORF">SPHA_73122</name>
</gene>